<dbReference type="Gene3D" id="3.40.50.1170">
    <property type="entry name" value="L-asparaginase, N-terminal domain"/>
    <property type="match status" value="1"/>
</dbReference>
<dbReference type="Gene3D" id="3.40.50.40">
    <property type="match status" value="1"/>
</dbReference>
<evidence type="ECO:0000256" key="1">
    <source>
        <dbReference type="ARBA" id="ARBA00010518"/>
    </source>
</evidence>
<dbReference type="InterPro" id="IPR020827">
    <property type="entry name" value="Asparaginase/glutaminase_AS1"/>
</dbReference>
<reference evidence="7" key="1">
    <citation type="journal article" date="2019" name="Int. J. Syst. Evol. Microbiol.">
        <title>The Global Catalogue of Microorganisms (GCM) 10K type strain sequencing project: providing services to taxonomists for standard genome sequencing and annotation.</title>
        <authorList>
            <consortium name="The Broad Institute Genomics Platform"/>
            <consortium name="The Broad Institute Genome Sequencing Center for Infectious Disease"/>
            <person name="Wu L."/>
            <person name="Ma J."/>
        </authorList>
    </citation>
    <scope>NUCLEOTIDE SEQUENCE [LARGE SCALE GENOMIC DNA]</scope>
    <source>
        <strain evidence="7">CGMCC 1.15341</strain>
    </source>
</reference>
<evidence type="ECO:0000256" key="3">
    <source>
        <dbReference type="PROSITE-ProRule" id="PRU10100"/>
    </source>
</evidence>
<comment type="similarity">
    <text evidence="1">Belongs to the asparaginase 1 family.</text>
</comment>
<dbReference type="RefSeq" id="WP_188752344.1">
    <property type="nucleotide sequence ID" value="NZ_BMIJ01000013.1"/>
</dbReference>
<feature type="active site" evidence="2">
    <location>
        <position position="14"/>
    </location>
</feature>
<dbReference type="InterPro" id="IPR041725">
    <property type="entry name" value="L-asparaginase_I"/>
</dbReference>
<evidence type="ECO:0000313" key="6">
    <source>
        <dbReference type="EMBL" id="GGC12017.1"/>
    </source>
</evidence>
<dbReference type="Pfam" id="PF00710">
    <property type="entry name" value="Asparaginase"/>
    <property type="match status" value="1"/>
</dbReference>
<dbReference type="SMART" id="SM00870">
    <property type="entry name" value="Asparaginase"/>
    <property type="match status" value="1"/>
</dbReference>
<dbReference type="SFLD" id="SFLDS00057">
    <property type="entry name" value="Glutaminase/Asparaginase"/>
    <property type="match status" value="1"/>
</dbReference>
<dbReference type="Pfam" id="PF17763">
    <property type="entry name" value="Asparaginase_C"/>
    <property type="match status" value="1"/>
</dbReference>
<evidence type="ECO:0000259" key="4">
    <source>
        <dbReference type="Pfam" id="PF00710"/>
    </source>
</evidence>
<dbReference type="PRINTS" id="PR00139">
    <property type="entry name" value="ASNGLNASE"/>
</dbReference>
<dbReference type="PROSITE" id="PS00917">
    <property type="entry name" value="ASN_GLN_ASE_2"/>
    <property type="match status" value="1"/>
</dbReference>
<evidence type="ECO:0000256" key="2">
    <source>
        <dbReference type="PROSITE-ProRule" id="PRU10099"/>
    </source>
</evidence>
<feature type="domain" description="Asparaginase/glutaminase C-terminal" evidence="5">
    <location>
        <begin position="211"/>
        <end position="326"/>
    </location>
</feature>
<evidence type="ECO:0000313" key="7">
    <source>
        <dbReference type="Proteomes" id="UP000629025"/>
    </source>
</evidence>
<dbReference type="PROSITE" id="PS51732">
    <property type="entry name" value="ASN_GLN_ASE_3"/>
    <property type="match status" value="1"/>
</dbReference>
<dbReference type="InterPro" id="IPR027474">
    <property type="entry name" value="L-asparaginase_N"/>
</dbReference>
<accession>A0ABQ1KVP9</accession>
<sequence length="339" mass="36034">MSAAQLLVIHTGGTIGMVPTEYGLAPATGFEQLVRSRLGQRLDHLPSFDLLELSPLIDSAELTPEHWHLIAAPILERYADYQGFVVLHGTDTLAYTASALSFVLHGLNKPLILTGSQIPLSSPRNDAENQLLAALELAGRREINEVCVLFDGLLLRGNRCVKLDTSAMAAFDSPNSPHLGTVGIDIRLRRDLLLPAGTPTFFRGQFDPLAVAVLRIFPGIRSTLLQAVLSQPGLKALVLQSYGVGNAPVSDTALLETLEAAVARGTTIVNVSQCVRGGVADGTYATGSALTRAGVIPGADLTLEAAFAKLHWLVAQNKTPAEIAASMRRAFCGEQQVSS</sequence>
<feature type="active site" evidence="3">
    <location>
        <position position="90"/>
    </location>
</feature>
<organism evidence="6 7">
    <name type="scientific">Marinobacterium zhoushanense</name>
    <dbReference type="NCBI Taxonomy" id="1679163"/>
    <lineage>
        <taxon>Bacteria</taxon>
        <taxon>Pseudomonadati</taxon>
        <taxon>Pseudomonadota</taxon>
        <taxon>Gammaproteobacteria</taxon>
        <taxon>Oceanospirillales</taxon>
        <taxon>Oceanospirillaceae</taxon>
        <taxon>Marinobacterium</taxon>
    </lineage>
</organism>
<dbReference type="CDD" id="cd08963">
    <property type="entry name" value="L-asparaginase_I"/>
    <property type="match status" value="1"/>
</dbReference>
<dbReference type="PIRSF" id="PIRSF500176">
    <property type="entry name" value="L_ASNase"/>
    <property type="match status" value="1"/>
</dbReference>
<dbReference type="InterPro" id="IPR027475">
    <property type="entry name" value="Asparaginase/glutaminase_AS2"/>
</dbReference>
<dbReference type="InterPro" id="IPR040919">
    <property type="entry name" value="Asparaginase_C"/>
</dbReference>
<dbReference type="InterPro" id="IPR037152">
    <property type="entry name" value="L-asparaginase_N_sf"/>
</dbReference>
<dbReference type="EMBL" id="BMIJ01000013">
    <property type="protein sequence ID" value="GGC12017.1"/>
    <property type="molecule type" value="Genomic_DNA"/>
</dbReference>
<dbReference type="Proteomes" id="UP000629025">
    <property type="component" value="Unassembled WGS sequence"/>
</dbReference>
<comment type="caution">
    <text evidence="6">The sequence shown here is derived from an EMBL/GenBank/DDBJ whole genome shotgun (WGS) entry which is preliminary data.</text>
</comment>
<dbReference type="PROSITE" id="PS00144">
    <property type="entry name" value="ASN_GLN_ASE_1"/>
    <property type="match status" value="1"/>
</dbReference>
<proteinExistence type="inferred from homology"/>
<name>A0ABQ1KVP9_9GAMM</name>
<feature type="domain" description="L-asparaginase N-terminal" evidence="4">
    <location>
        <begin position="6"/>
        <end position="191"/>
    </location>
</feature>
<gene>
    <name evidence="6" type="primary">ansA</name>
    <name evidence="6" type="ORF">GCM10011352_43100</name>
</gene>
<dbReference type="InterPro" id="IPR036152">
    <property type="entry name" value="Asp/glu_Ase-like_sf"/>
</dbReference>
<evidence type="ECO:0000259" key="5">
    <source>
        <dbReference type="Pfam" id="PF17763"/>
    </source>
</evidence>
<dbReference type="InterPro" id="IPR006034">
    <property type="entry name" value="Asparaginase/glutaminase-like"/>
</dbReference>
<dbReference type="PANTHER" id="PTHR11707">
    <property type="entry name" value="L-ASPARAGINASE"/>
    <property type="match status" value="1"/>
</dbReference>
<dbReference type="PIRSF" id="PIRSF001220">
    <property type="entry name" value="L-ASNase_gatD"/>
    <property type="match status" value="1"/>
</dbReference>
<keyword evidence="7" id="KW-1185">Reference proteome</keyword>
<protein>
    <submittedName>
        <fullName evidence="6">L-asparaginase 1</fullName>
    </submittedName>
</protein>
<dbReference type="PANTHER" id="PTHR11707:SF28">
    <property type="entry name" value="60 KDA LYSOPHOSPHOLIPASE"/>
    <property type="match status" value="1"/>
</dbReference>
<dbReference type="InterPro" id="IPR027473">
    <property type="entry name" value="L-asparaginase_C"/>
</dbReference>
<dbReference type="SUPFAM" id="SSF53774">
    <property type="entry name" value="Glutaminase/Asparaginase"/>
    <property type="match status" value="1"/>
</dbReference>